<evidence type="ECO:0000256" key="3">
    <source>
        <dbReference type="ARBA" id="ARBA00022574"/>
    </source>
</evidence>
<evidence type="ECO:0000313" key="13">
    <source>
        <dbReference type="Proteomes" id="UP000054495"/>
    </source>
</evidence>
<feature type="repeat" description="WD" evidence="7">
    <location>
        <begin position="199"/>
        <end position="226"/>
    </location>
</feature>
<dbReference type="PANTHER" id="PTHR12764">
    <property type="entry name" value="WD REPEAT DOMAIN-RELATED"/>
    <property type="match status" value="1"/>
</dbReference>
<dbReference type="GO" id="GO:0097730">
    <property type="term" value="C:non-motile cilium"/>
    <property type="evidence" value="ECO:0007669"/>
    <property type="project" value="TreeGrafter"/>
</dbReference>
<evidence type="ECO:0000259" key="10">
    <source>
        <dbReference type="Pfam" id="PF25144"/>
    </source>
</evidence>
<dbReference type="InterPro" id="IPR056152">
    <property type="entry name" value="Beta-prop_IFT122_2nd"/>
</dbReference>
<dbReference type="GO" id="GO:0008270">
    <property type="term" value="F:zinc ion binding"/>
    <property type="evidence" value="ECO:0007669"/>
    <property type="project" value="InterPro"/>
</dbReference>
<protein>
    <recommendedName>
        <fullName evidence="2">Intraflagellar transport protein 122 homolog</fullName>
    </recommendedName>
</protein>
<comment type="subcellular location">
    <subcellularLocation>
        <location evidence="1">Cell projection</location>
        <location evidence="1">Cilium</location>
    </subcellularLocation>
</comment>
<evidence type="ECO:0000259" key="11">
    <source>
        <dbReference type="Pfam" id="PF25295"/>
    </source>
</evidence>
<dbReference type="AlphaFoldDB" id="A0A0D6LK04"/>
<dbReference type="SMART" id="SM00320">
    <property type="entry name" value="WD40"/>
    <property type="match status" value="6"/>
</dbReference>
<dbReference type="GO" id="GO:0016491">
    <property type="term" value="F:oxidoreductase activity"/>
    <property type="evidence" value="ECO:0007669"/>
    <property type="project" value="InterPro"/>
</dbReference>
<sequence>MRPVLNWIDKVPEDEGHEGGGILQEEGVGVATDIRLAQLKLPRPPHSMYINLLCSYVWYCGTRQPQISPQKWEKISEIKDKSPTKTEEIRITSGFAESEEVGLISAESKEIRVRAFLSEPNIHDVNDKMRQLLRSDKWSHCCTRGRRLDSYPGPGKALFPSRHCVYDLAFKPDGSELLVAADNKVIIYDGIDGTLLQVLKGHKDLVYAVAWSHDGETFASGSADRSSFRRNSVPGLLSGDVTAPQLCYGRLWFTFFLIHFGLWSADEKNVQKQRITGRCSSCAWSRDGSIFAIGTHDGFVHIKKSGNFQSDEYVAKIERPGGEPVWALRFCAPRPQDDGSRRFYDNEPSSEVLVVTDWNRRVGFYDPEGNPVKRDDMVLNYDPTCVEFIPSGQFLLIGGSGRQVTLHTRLGTEIGTVAQMDTWVWCIRVRPVSNPSTVVVGCVDGTIACYNLMFSTIHGLHKERYAFRDNMTDVVVQHLIHHTMTRIRCHDLVKKVAIYGHKLAVQLSDRLHIYRQIKGDGENEQLEYTLSERINKAFDCSLLVVCSNHLILCDERRLQCYDHKGLKQREWQLESAIRYIKVIGGPPGRETILIGLREGQEPNCNSVAFNNDNEEIICYSGNSKLTGFVVGFSGNKVYCLHIYAMQAIEVPFSNQLYQYIENKDYQKAYDLACLGVTSEDWQILAKDAIANLQCEIAKKAFARYKDYRSLQLVHEIKEMMAANEPEYIVRAHVLCYEGKFQEAAALYRANGDDNRAMQLFTDLRMFDEAQEVMASASGETQRMLMRKRADWARNSNQPKIAAEMLISSGDLDKAVQLITENDWMDLAINVMRKLERSDVDSLRRLASYFIRKSEFNLAARIYGNINDIKAMAQMHVAAGHWTDAFAIADRYPKFVEDVYLPYARHLAERDQFLEAQKAYHKAGRDQEALRVLEQLTGNAVDENRFADAGYYHWLLSMQYLERSKDNPSLIPKYHASAKLADVYYAYDAIFLYCNQPFTRHSPETLLNMASLINYTMARIGRELGAYKLARDTLDRLGNLRVPPRLQRDVELMTVNIRAKPFSDAEDLLPVCHRCGLNNPLTCGMNCVHCKTAFEHSFATFEILPLIEFTVDEDIPTEEAVSLVESEPPLSDSNFNPFQNVSKKSTDVRLNRDDLTRLEKGQVIILHLPAPLKTRFLFNQMPSISVSKCPSCNKVFHSDDFEMAVLQEGHCPYCRSVQERVDNPYALDES</sequence>
<dbReference type="Pfam" id="PF25144">
    <property type="entry name" value="Zn_ribbon_IFT122"/>
    <property type="match status" value="1"/>
</dbReference>
<keyword evidence="4" id="KW-0677">Repeat</keyword>
<dbReference type="Gene3D" id="2.130.10.10">
    <property type="entry name" value="YVTN repeat-like/Quinoprotein amine dehydrogenase"/>
    <property type="match status" value="2"/>
</dbReference>
<evidence type="ECO:0000259" key="8">
    <source>
        <dbReference type="Pfam" id="PF23377"/>
    </source>
</evidence>
<dbReference type="InterPro" id="IPR001680">
    <property type="entry name" value="WD40_rpt"/>
</dbReference>
<feature type="domain" description="IFT122 first beta-propeller" evidence="9">
    <location>
        <begin position="162"/>
        <end position="329"/>
    </location>
</feature>
<evidence type="ECO:0000256" key="2">
    <source>
        <dbReference type="ARBA" id="ARBA00019442"/>
    </source>
</evidence>
<dbReference type="InterPro" id="IPR002328">
    <property type="entry name" value="ADH_Zn_CS"/>
</dbReference>
<dbReference type="InterPro" id="IPR036322">
    <property type="entry name" value="WD40_repeat_dom_sf"/>
</dbReference>
<evidence type="ECO:0000256" key="5">
    <source>
        <dbReference type="ARBA" id="ARBA00023069"/>
    </source>
</evidence>
<dbReference type="Pfam" id="PF23377">
    <property type="entry name" value="Beta-prop_IFT122_2nd"/>
    <property type="match status" value="1"/>
</dbReference>
<dbReference type="InterPro" id="IPR015943">
    <property type="entry name" value="WD40/YVTN_repeat-like_dom_sf"/>
</dbReference>
<dbReference type="GO" id="GO:0061512">
    <property type="term" value="P:protein localization to cilium"/>
    <property type="evidence" value="ECO:0007669"/>
    <property type="project" value="TreeGrafter"/>
</dbReference>
<dbReference type="PROSITE" id="PS50082">
    <property type="entry name" value="WD_REPEATS_2"/>
    <property type="match status" value="1"/>
</dbReference>
<dbReference type="Pfam" id="PF25143">
    <property type="entry name" value="Zn_ribbon_IFT122_C"/>
    <property type="match status" value="1"/>
</dbReference>
<keyword evidence="6" id="KW-0966">Cell projection</keyword>
<feature type="domain" description="Intraflagellar transport protein 122 homolog TPR" evidence="11">
    <location>
        <begin position="653"/>
        <end position="1015"/>
    </location>
</feature>
<reference evidence="12 13" key="1">
    <citation type="submission" date="2013-05" db="EMBL/GenBank/DDBJ databases">
        <title>Draft genome of the parasitic nematode Anyclostoma ceylanicum.</title>
        <authorList>
            <person name="Mitreva M."/>
        </authorList>
    </citation>
    <scope>NUCLEOTIDE SEQUENCE [LARGE SCALE GENOMIC DNA]</scope>
</reference>
<dbReference type="GO" id="GO:0030991">
    <property type="term" value="C:intraciliary transport particle A"/>
    <property type="evidence" value="ECO:0007669"/>
    <property type="project" value="TreeGrafter"/>
</dbReference>
<dbReference type="InterPro" id="IPR056153">
    <property type="entry name" value="Beta-prop_IFT122_1st"/>
</dbReference>
<dbReference type="PROSITE" id="PS00059">
    <property type="entry name" value="ADH_ZINC"/>
    <property type="match status" value="1"/>
</dbReference>
<dbReference type="InterPro" id="IPR039857">
    <property type="entry name" value="Ift122/121"/>
</dbReference>
<dbReference type="GO" id="GO:0035721">
    <property type="term" value="P:intraciliary retrograde transport"/>
    <property type="evidence" value="ECO:0007669"/>
    <property type="project" value="TreeGrafter"/>
</dbReference>
<dbReference type="SUPFAM" id="SSF50978">
    <property type="entry name" value="WD40 repeat-like"/>
    <property type="match status" value="1"/>
</dbReference>
<evidence type="ECO:0000256" key="4">
    <source>
        <dbReference type="ARBA" id="ARBA00022737"/>
    </source>
</evidence>
<feature type="domain" description="IFT122 first beta-propeller" evidence="9">
    <location>
        <begin position="337"/>
        <end position="452"/>
    </location>
</feature>
<evidence type="ECO:0000313" key="12">
    <source>
        <dbReference type="EMBL" id="EPB71493.1"/>
    </source>
</evidence>
<keyword evidence="13" id="KW-1185">Reference proteome</keyword>
<dbReference type="InterPro" id="IPR056838">
    <property type="entry name" value="Zn_ribbon_IFT122"/>
</dbReference>
<dbReference type="PANTHER" id="PTHR12764:SF4">
    <property type="entry name" value="INTRAFLAGELLAR TRANSPORT PROTEIN 122 HOMOLOG"/>
    <property type="match status" value="1"/>
</dbReference>
<dbReference type="GO" id="GO:1905515">
    <property type="term" value="P:non-motile cilium assembly"/>
    <property type="evidence" value="ECO:0007669"/>
    <property type="project" value="TreeGrafter"/>
</dbReference>
<feature type="domain" description="IFT122 zinc ribbon" evidence="10">
    <location>
        <begin position="1065"/>
        <end position="1106"/>
    </location>
</feature>
<evidence type="ECO:0000256" key="6">
    <source>
        <dbReference type="ARBA" id="ARBA00023273"/>
    </source>
</evidence>
<gene>
    <name evidence="12" type="ORF">ANCCEY_09430</name>
</gene>
<organism evidence="12 13">
    <name type="scientific">Ancylostoma ceylanicum</name>
    <dbReference type="NCBI Taxonomy" id="53326"/>
    <lineage>
        <taxon>Eukaryota</taxon>
        <taxon>Metazoa</taxon>
        <taxon>Ecdysozoa</taxon>
        <taxon>Nematoda</taxon>
        <taxon>Chromadorea</taxon>
        <taxon>Rhabditida</taxon>
        <taxon>Rhabditina</taxon>
        <taxon>Rhabditomorpha</taxon>
        <taxon>Strongyloidea</taxon>
        <taxon>Ancylostomatidae</taxon>
        <taxon>Ancylostomatinae</taxon>
        <taxon>Ancylostoma</taxon>
    </lineage>
</organism>
<name>A0A0D6LK04_9BILA</name>
<feature type="domain" description="IFT122 second beta-propeller" evidence="8">
    <location>
        <begin position="458"/>
        <end position="600"/>
    </location>
</feature>
<dbReference type="InterPro" id="IPR057411">
    <property type="entry name" value="TPR_IFT122"/>
</dbReference>
<proteinExistence type="predicted"/>
<evidence type="ECO:0000256" key="7">
    <source>
        <dbReference type="PROSITE-ProRule" id="PRU00221"/>
    </source>
</evidence>
<dbReference type="Proteomes" id="UP000054495">
    <property type="component" value="Unassembled WGS sequence"/>
</dbReference>
<evidence type="ECO:0000259" key="9">
    <source>
        <dbReference type="Pfam" id="PF23381"/>
    </source>
</evidence>
<evidence type="ECO:0000256" key="1">
    <source>
        <dbReference type="ARBA" id="ARBA00004138"/>
    </source>
</evidence>
<keyword evidence="5" id="KW-0969">Cilium</keyword>
<accession>A0A0D6LK04</accession>
<dbReference type="Pfam" id="PF23381">
    <property type="entry name" value="Beta-prop_IFT122_1st"/>
    <property type="match status" value="2"/>
</dbReference>
<keyword evidence="3 7" id="KW-0853">WD repeat</keyword>
<dbReference type="Gene3D" id="1.25.40.470">
    <property type="match status" value="1"/>
</dbReference>
<dbReference type="Pfam" id="PF25295">
    <property type="entry name" value="TPR_IFT122"/>
    <property type="match status" value="1"/>
</dbReference>
<dbReference type="EMBL" id="KE125107">
    <property type="protein sequence ID" value="EPB71493.1"/>
    <property type="molecule type" value="Genomic_DNA"/>
</dbReference>